<dbReference type="InterPro" id="IPR050698">
    <property type="entry name" value="MBL"/>
</dbReference>
<dbReference type="Pfam" id="PF00753">
    <property type="entry name" value="Lactamase_B"/>
    <property type="match status" value="1"/>
</dbReference>
<reference evidence="4 5" key="1">
    <citation type="submission" date="2019-08" db="EMBL/GenBank/DDBJ databases">
        <title>Marinobacter ZYF650 sp. nov., a marine bacterium isolated from seawater of the Mariana trench.</title>
        <authorList>
            <person name="Ahmad W."/>
        </authorList>
    </citation>
    <scope>NUCLEOTIDE SEQUENCE [LARGE SCALE GENOMIC DNA]</scope>
    <source>
        <strain evidence="4 5">ZYF650</strain>
    </source>
</reference>
<keyword evidence="5" id="KW-1185">Reference proteome</keyword>
<dbReference type="InterPro" id="IPR001279">
    <property type="entry name" value="Metallo-B-lactamas"/>
</dbReference>
<dbReference type="Gene3D" id="3.60.15.10">
    <property type="entry name" value="Ribonuclease Z/Hydroxyacylglutathione hydrolase-like"/>
    <property type="match status" value="1"/>
</dbReference>
<dbReference type="PROSITE" id="PS51257">
    <property type="entry name" value="PROKAR_LIPOPROTEIN"/>
    <property type="match status" value="1"/>
</dbReference>
<feature type="domain" description="Metallo-beta-lactamase" evidence="2">
    <location>
        <begin position="14"/>
        <end position="232"/>
    </location>
</feature>
<feature type="domain" description="Beta-Casp" evidence="3">
    <location>
        <begin position="253"/>
        <end position="415"/>
    </location>
</feature>
<dbReference type="EMBL" id="VTUU01000006">
    <property type="protein sequence ID" value="KAA1172796.1"/>
    <property type="molecule type" value="Genomic_DNA"/>
</dbReference>
<organism evidence="4 5">
    <name type="scientific">Marinobacter salinexigens</name>
    <dbReference type="NCBI Taxonomy" id="2919747"/>
    <lineage>
        <taxon>Bacteria</taxon>
        <taxon>Pseudomonadati</taxon>
        <taxon>Pseudomonadota</taxon>
        <taxon>Gammaproteobacteria</taxon>
        <taxon>Pseudomonadales</taxon>
        <taxon>Marinobacteraceae</taxon>
        <taxon>Marinobacter</taxon>
    </lineage>
</organism>
<dbReference type="SMART" id="SM00849">
    <property type="entry name" value="Lactamase_B"/>
    <property type="match status" value="1"/>
</dbReference>
<keyword evidence="1 4" id="KW-0378">Hydrolase</keyword>
<dbReference type="CDD" id="cd16295">
    <property type="entry name" value="TTHA0252-CPSF-like_MBL-fold"/>
    <property type="match status" value="1"/>
</dbReference>
<dbReference type="AlphaFoldDB" id="A0A5B0VDK8"/>
<comment type="caution">
    <text evidence="4">The sequence shown here is derived from an EMBL/GenBank/DDBJ whole genome shotgun (WGS) entry which is preliminary data.</text>
</comment>
<dbReference type="Gene3D" id="3.40.50.10890">
    <property type="match status" value="1"/>
</dbReference>
<evidence type="ECO:0000259" key="2">
    <source>
        <dbReference type="SMART" id="SM00849"/>
    </source>
</evidence>
<accession>A0A5B0VDK8</accession>
<evidence type="ECO:0000313" key="4">
    <source>
        <dbReference type="EMBL" id="KAA1172796.1"/>
    </source>
</evidence>
<dbReference type="GO" id="GO:0016787">
    <property type="term" value="F:hydrolase activity"/>
    <property type="evidence" value="ECO:0007669"/>
    <property type="project" value="UniProtKB-KW"/>
</dbReference>
<dbReference type="Pfam" id="PF10996">
    <property type="entry name" value="Beta-Casp"/>
    <property type="match status" value="1"/>
</dbReference>
<name>A0A5B0VDK8_9GAMM</name>
<gene>
    <name evidence="4" type="ORF">FWJ25_13360</name>
</gene>
<dbReference type="SUPFAM" id="SSF56281">
    <property type="entry name" value="Metallo-hydrolase/oxidoreductase"/>
    <property type="match status" value="1"/>
</dbReference>
<dbReference type="RefSeq" id="WP_149600756.1">
    <property type="nucleotide sequence ID" value="NZ_VTUU01000006.1"/>
</dbReference>
<dbReference type="InterPro" id="IPR022712">
    <property type="entry name" value="Beta_Casp"/>
</dbReference>
<dbReference type="Proteomes" id="UP000323161">
    <property type="component" value="Unassembled WGS sequence"/>
</dbReference>
<dbReference type="GO" id="GO:0004521">
    <property type="term" value="F:RNA endonuclease activity"/>
    <property type="evidence" value="ECO:0007669"/>
    <property type="project" value="TreeGrafter"/>
</dbReference>
<evidence type="ECO:0000256" key="1">
    <source>
        <dbReference type="ARBA" id="ARBA00022801"/>
    </source>
</evidence>
<evidence type="ECO:0000259" key="3">
    <source>
        <dbReference type="SMART" id="SM01027"/>
    </source>
</evidence>
<sequence>MLKVKFVGAIHGVTGSCSWLWHTESDTQLLIDCGIHQGPHHIEWLNRKAFPFKASEIQYVLLTHAHLDHCGLIPKLVSEGFRGWVYCTQATKEVAKELLADAAKISQLYSQNDVEGINWHAIDGGEFSWGRILTLADDLIATYNRGSHVLGGCSISVSWAKNTGAELKDFASIHFSGDLGCQTDDNPYLPLLKADHRPYPKADYIVTESTYGNRRRDSKCWQTRTSLLATTIARTVFLKGGKVLIPSFAFHRMQELIADLWTIASKQGAIPQEGLPEKRRLKVACHSPLSNRINRVYSDQLGKRLKNGKFQYLSDELPLRASCCPTKIGELFRDLHEGREVSNGTVTFRMSSTRSKSSAGNSCENLLNDADVVLASSGMCDSGPSKEYLSLLRDSPKNTIIISGFQASGSAGKELLEDSDSGAEVVDMSSYYSGHGDQLQLLDNVFELAGYASESKKATIFINHGEPEAKKALKQAILDRATENRFGDRKIEQVLIAQDNWFDLNSCAEIPEEKDPEAIKAEIERLQTLLDVG</sequence>
<dbReference type="Pfam" id="PF07521">
    <property type="entry name" value="RMMBL"/>
    <property type="match status" value="1"/>
</dbReference>
<protein>
    <submittedName>
        <fullName evidence="4">MBL fold metallo-hydrolase</fullName>
    </submittedName>
</protein>
<dbReference type="PANTHER" id="PTHR11203">
    <property type="entry name" value="CLEAVAGE AND POLYADENYLATION SPECIFICITY FACTOR FAMILY MEMBER"/>
    <property type="match status" value="1"/>
</dbReference>
<dbReference type="InterPro" id="IPR011108">
    <property type="entry name" value="RMMBL"/>
</dbReference>
<evidence type="ECO:0000313" key="5">
    <source>
        <dbReference type="Proteomes" id="UP000323161"/>
    </source>
</evidence>
<proteinExistence type="predicted"/>
<dbReference type="InterPro" id="IPR036866">
    <property type="entry name" value="RibonucZ/Hydroxyglut_hydro"/>
</dbReference>
<dbReference type="PANTHER" id="PTHR11203:SF37">
    <property type="entry name" value="INTEGRATOR COMPLEX SUBUNIT 11"/>
    <property type="match status" value="1"/>
</dbReference>
<dbReference type="SMART" id="SM01027">
    <property type="entry name" value="Beta-Casp"/>
    <property type="match status" value="1"/>
</dbReference>